<keyword evidence="3" id="KW-1185">Reference proteome</keyword>
<name>A0ABR2HZ14_9PEZI</name>
<reference evidence="2 3" key="1">
    <citation type="journal article" date="2024" name="IMA Fungus">
        <title>Apiospora arundinis, a panoply of carbohydrate-active enzymes and secondary metabolites.</title>
        <authorList>
            <person name="Sorensen T."/>
            <person name="Petersen C."/>
            <person name="Muurmann A.T."/>
            <person name="Christiansen J.V."/>
            <person name="Brundto M.L."/>
            <person name="Overgaard C.K."/>
            <person name="Boysen A.T."/>
            <person name="Wollenberg R.D."/>
            <person name="Larsen T.O."/>
            <person name="Sorensen J.L."/>
            <person name="Nielsen K.L."/>
            <person name="Sondergaard T.E."/>
        </authorList>
    </citation>
    <scope>NUCLEOTIDE SEQUENCE [LARGE SCALE GENOMIC DNA]</scope>
    <source>
        <strain evidence="2 3">AAU 773</strain>
    </source>
</reference>
<feature type="compositionally biased region" description="Basic and acidic residues" evidence="1">
    <location>
        <begin position="1"/>
        <end position="12"/>
    </location>
</feature>
<feature type="compositionally biased region" description="Low complexity" evidence="1">
    <location>
        <begin position="114"/>
        <end position="127"/>
    </location>
</feature>
<feature type="region of interest" description="Disordered" evidence="1">
    <location>
        <begin position="1"/>
        <end position="20"/>
    </location>
</feature>
<dbReference type="EMBL" id="JAPCWZ010000007">
    <property type="protein sequence ID" value="KAK8855261.1"/>
    <property type="molecule type" value="Genomic_DNA"/>
</dbReference>
<feature type="compositionally biased region" description="Pro residues" evidence="1">
    <location>
        <begin position="128"/>
        <end position="137"/>
    </location>
</feature>
<organism evidence="2 3">
    <name type="scientific">Apiospora arundinis</name>
    <dbReference type="NCBI Taxonomy" id="335852"/>
    <lineage>
        <taxon>Eukaryota</taxon>
        <taxon>Fungi</taxon>
        <taxon>Dikarya</taxon>
        <taxon>Ascomycota</taxon>
        <taxon>Pezizomycotina</taxon>
        <taxon>Sordariomycetes</taxon>
        <taxon>Xylariomycetidae</taxon>
        <taxon>Amphisphaeriales</taxon>
        <taxon>Apiosporaceae</taxon>
        <taxon>Apiospora</taxon>
    </lineage>
</organism>
<feature type="region of interest" description="Disordered" evidence="1">
    <location>
        <begin position="541"/>
        <end position="590"/>
    </location>
</feature>
<dbReference type="Proteomes" id="UP001390339">
    <property type="component" value="Unassembled WGS sequence"/>
</dbReference>
<accession>A0ABR2HZ14</accession>
<proteinExistence type="predicted"/>
<feature type="region of interest" description="Disordered" evidence="1">
    <location>
        <begin position="29"/>
        <end position="81"/>
    </location>
</feature>
<evidence type="ECO:0000256" key="1">
    <source>
        <dbReference type="SAM" id="MobiDB-lite"/>
    </source>
</evidence>
<feature type="region of interest" description="Disordered" evidence="1">
    <location>
        <begin position="114"/>
        <end position="143"/>
    </location>
</feature>
<comment type="caution">
    <text evidence="2">The sequence shown here is derived from an EMBL/GenBank/DDBJ whole genome shotgun (WGS) entry which is preliminary data.</text>
</comment>
<evidence type="ECO:0000313" key="3">
    <source>
        <dbReference type="Proteomes" id="UP001390339"/>
    </source>
</evidence>
<protein>
    <submittedName>
        <fullName evidence="2">Uncharacterized protein</fullName>
    </submittedName>
</protein>
<feature type="region of interest" description="Disordered" evidence="1">
    <location>
        <begin position="423"/>
        <end position="465"/>
    </location>
</feature>
<feature type="compositionally biased region" description="Polar residues" evidence="1">
    <location>
        <begin position="161"/>
        <end position="170"/>
    </location>
</feature>
<feature type="region of interest" description="Disordered" evidence="1">
    <location>
        <begin position="161"/>
        <end position="236"/>
    </location>
</feature>
<evidence type="ECO:0000313" key="2">
    <source>
        <dbReference type="EMBL" id="KAK8855261.1"/>
    </source>
</evidence>
<feature type="compositionally biased region" description="Polar residues" evidence="1">
    <location>
        <begin position="197"/>
        <end position="211"/>
    </location>
</feature>
<sequence>MGSFHAQDDKGTGLRLTTGQRAGAGLAAPVYYPGRARGPEAPPRYATATRGFNGEDDQDGDNNVTDSQASNHGIESAGTSTAREYFEVVTRAQAVARTQTQKAVEVWLLELSSSSPSSSALPYSSPSPYYPTPPPTQVPSANNHHSSYHFWPYQDTLNTSNISSSGVCTSQRQRRRRRRRQQQQQQPHQHARKSSPPKHSSTMKHPQSFNPHTPPHQTAGYHYSAPPPPPNTMQQPYQQYPEHQQYTMTPAFPPSIPQHQPQPMVMQSNRIDPTEMWYNSIPEPAVGPFTPPIPPMRGTQFLPGLHAMHPVEAQYYMYIATKRWQETPHSQTMFPNFAAMPLPALTFAERQEMNGLRECFDKGRFPDYASNRTPSVVAAAAATGTVPPIKPKYCPDCGTASASPKQRFCHNCGANTASIGVDENNNSNGDQAATAPAPAEAPPKTAPAPSRHDEPNHQETPAEAAARRQYDLTNHAWFDIFRNLYPPRRRFTPNQSWSRRDCKILAILETKWEGEKWLEMSAQFCNATGRYVDPEHLKYKMENDGSPLESDDDGDYNSSDSEVVDDDGDDDSASDEEQAEEAGEATPSPG</sequence>
<feature type="compositionally biased region" description="Acidic residues" evidence="1">
    <location>
        <begin position="562"/>
        <end position="583"/>
    </location>
</feature>
<feature type="compositionally biased region" description="Polar residues" evidence="1">
    <location>
        <begin position="61"/>
        <end position="81"/>
    </location>
</feature>
<gene>
    <name evidence="2" type="ORF">PGQ11_011173</name>
</gene>
<feature type="compositionally biased region" description="Basic residues" evidence="1">
    <location>
        <begin position="172"/>
        <end position="181"/>
    </location>
</feature>